<dbReference type="InterPro" id="IPR005311">
    <property type="entry name" value="PBP_dimer"/>
</dbReference>
<evidence type="ECO:0000313" key="9">
    <source>
        <dbReference type="EMBL" id="CAG9619418.1"/>
    </source>
</evidence>
<organism evidence="9 10">
    <name type="scientific">Sutcliffiella rhizosphaerae</name>
    <dbReference type="NCBI Taxonomy" id="2880967"/>
    <lineage>
        <taxon>Bacteria</taxon>
        <taxon>Bacillati</taxon>
        <taxon>Bacillota</taxon>
        <taxon>Bacilli</taxon>
        <taxon>Bacillales</taxon>
        <taxon>Bacillaceae</taxon>
        <taxon>Sutcliffiella</taxon>
    </lineage>
</organism>
<name>A0ABN8A8V8_9BACI</name>
<protein>
    <recommendedName>
        <fullName evidence="4">serine-type D-Ala-D-Ala carboxypeptidase</fullName>
        <ecNumber evidence="4">3.4.16.4</ecNumber>
    </recommendedName>
</protein>
<evidence type="ECO:0000259" key="7">
    <source>
        <dbReference type="Pfam" id="PF00905"/>
    </source>
</evidence>
<evidence type="ECO:0000256" key="6">
    <source>
        <dbReference type="ARBA" id="ARBA00034000"/>
    </source>
</evidence>
<dbReference type="EMBL" id="CAKJTJ010000001">
    <property type="protein sequence ID" value="CAG9619418.1"/>
    <property type="molecule type" value="Genomic_DNA"/>
</dbReference>
<keyword evidence="10" id="KW-1185">Reference proteome</keyword>
<keyword evidence="5" id="KW-0472">Membrane</keyword>
<evidence type="ECO:0000256" key="4">
    <source>
        <dbReference type="ARBA" id="ARBA00012448"/>
    </source>
</evidence>
<dbReference type="InterPro" id="IPR050515">
    <property type="entry name" value="Beta-lactam/transpept"/>
</dbReference>
<dbReference type="RefSeq" id="WP_230499354.1">
    <property type="nucleotide sequence ID" value="NZ_CAKJTJ010000001.1"/>
</dbReference>
<gene>
    <name evidence="9" type="primary">pbpI</name>
    <name evidence="9" type="ORF">BACCIP111883_00185</name>
</gene>
<dbReference type="PANTHER" id="PTHR30627:SF24">
    <property type="entry name" value="PENICILLIN-BINDING PROTEIN 4B"/>
    <property type="match status" value="1"/>
</dbReference>
<comment type="catalytic activity">
    <reaction evidence="6">
        <text>Preferential cleavage: (Ac)2-L-Lys-D-Ala-|-D-Ala. Also transpeptidation of peptidyl-alanyl moieties that are N-acyl substituents of D-alanine.</text>
        <dbReference type="EC" id="3.4.16.4"/>
    </reaction>
</comment>
<reference evidence="9 10" key="1">
    <citation type="submission" date="2021-10" db="EMBL/GenBank/DDBJ databases">
        <authorList>
            <person name="Criscuolo A."/>
        </authorList>
    </citation>
    <scope>NUCLEOTIDE SEQUENCE [LARGE SCALE GENOMIC DNA]</scope>
    <source>
        <strain evidence="10">CIP 111883</strain>
    </source>
</reference>
<proteinExistence type="inferred from homology"/>
<dbReference type="Proteomes" id="UP000789833">
    <property type="component" value="Unassembled WGS sequence"/>
</dbReference>
<dbReference type="SUPFAM" id="SSF56601">
    <property type="entry name" value="beta-lactamase/transpeptidase-like"/>
    <property type="match status" value="1"/>
</dbReference>
<dbReference type="PANTHER" id="PTHR30627">
    <property type="entry name" value="PEPTIDOGLYCAN D,D-TRANSPEPTIDASE"/>
    <property type="match status" value="1"/>
</dbReference>
<feature type="domain" description="Penicillin-binding protein dimerisation" evidence="8">
    <location>
        <begin position="63"/>
        <end position="215"/>
    </location>
</feature>
<evidence type="ECO:0000256" key="3">
    <source>
        <dbReference type="ARBA" id="ARBA00007171"/>
    </source>
</evidence>
<sequence>MQRLIRGRINKLGICVVLLLSLLIGRLVQVQLISTESFTSNHINLIEASVKQRTQSLVVDEGRGRFIDRYGQPLTHDYFPSVILFPFLKDLEWPKQELAMILKTQPQEIDRLLENAKVPVVLTESLTDEQMQQINELKYPGVVALYRQFKLKEQVAKHVIGYTSEDADTFMNRYSEKVSKENYSPHTPIGVSGLEMAFDEIILPEGSTKLLYHVDRFGGPLFGIDVRYMSPSNPYYPVSVKTTLDKDIQRMAEEVLESHQVKKGGIVLLDIASNEILAMVSKPSMDSTNPSEGLGAHNLMLEPHFPGSVFKTVVTTAAYEENVIDETMTYNCDLKINGNPEEEDKQMGMLDLETSFTRSCNNTFGEIGKKLAAKDPQIIEKYAHILGLTGKVGWSGQLFGFSDFHQIPEEKKGIIWTDDKEKRVPLAVAQTSIGQKDVKVTPLSVANMMATIARGGVSMEVKLVEEILYKNGTPLFSFPEHKREVDKLSSYTIMQIQHLLREVVTSEVGTGRLMKDLPYQVAGKSGTAQTGKVINMNGNDVELYNRWFAGYFPIQSPKYAMVVVDLDVLEDEYKVTPIYKDIVQGLYERAKED</sequence>
<comment type="similarity">
    <text evidence="3">Belongs to the transpeptidase family.</text>
</comment>
<evidence type="ECO:0000256" key="2">
    <source>
        <dbReference type="ARBA" id="ARBA00004752"/>
    </source>
</evidence>
<dbReference type="InterPro" id="IPR036138">
    <property type="entry name" value="PBP_dimer_sf"/>
</dbReference>
<dbReference type="Pfam" id="PF03717">
    <property type="entry name" value="PBP_dimer"/>
    <property type="match status" value="1"/>
</dbReference>
<evidence type="ECO:0000313" key="10">
    <source>
        <dbReference type="Proteomes" id="UP000789833"/>
    </source>
</evidence>
<comment type="subcellular location">
    <subcellularLocation>
        <location evidence="1">Membrane</location>
    </subcellularLocation>
</comment>
<evidence type="ECO:0000256" key="5">
    <source>
        <dbReference type="ARBA" id="ARBA00023136"/>
    </source>
</evidence>
<evidence type="ECO:0000256" key="1">
    <source>
        <dbReference type="ARBA" id="ARBA00004370"/>
    </source>
</evidence>
<dbReference type="Gene3D" id="3.40.710.10">
    <property type="entry name" value="DD-peptidase/beta-lactamase superfamily"/>
    <property type="match status" value="1"/>
</dbReference>
<dbReference type="InterPro" id="IPR001460">
    <property type="entry name" value="PCN-bd_Tpept"/>
</dbReference>
<dbReference type="InterPro" id="IPR012338">
    <property type="entry name" value="Beta-lactam/transpept-like"/>
</dbReference>
<feature type="domain" description="Penicillin-binding protein transpeptidase" evidence="7">
    <location>
        <begin position="264"/>
        <end position="583"/>
    </location>
</feature>
<accession>A0ABN8A8V8</accession>
<dbReference type="SUPFAM" id="SSF56519">
    <property type="entry name" value="Penicillin binding protein dimerisation domain"/>
    <property type="match status" value="1"/>
</dbReference>
<evidence type="ECO:0000259" key="8">
    <source>
        <dbReference type="Pfam" id="PF03717"/>
    </source>
</evidence>
<comment type="pathway">
    <text evidence="2">Cell wall biogenesis; peptidoglycan biosynthesis.</text>
</comment>
<dbReference type="Pfam" id="PF00905">
    <property type="entry name" value="Transpeptidase"/>
    <property type="match status" value="1"/>
</dbReference>
<dbReference type="Gene3D" id="3.90.1310.10">
    <property type="entry name" value="Penicillin-binding protein 2a (Domain 2)"/>
    <property type="match status" value="1"/>
</dbReference>
<comment type="caution">
    <text evidence="9">The sequence shown here is derived from an EMBL/GenBank/DDBJ whole genome shotgun (WGS) entry which is preliminary data.</text>
</comment>
<dbReference type="EC" id="3.4.16.4" evidence="4"/>